<comment type="subcellular location">
    <subcellularLocation>
        <location evidence="1">Periplasm</location>
    </subcellularLocation>
</comment>
<keyword evidence="3" id="KW-0813">Transport</keyword>
<dbReference type="SUPFAM" id="SSF53850">
    <property type="entry name" value="Periplasmic binding protein-like II"/>
    <property type="match status" value="1"/>
</dbReference>
<gene>
    <name evidence="6" type="ORF">DC366_06415</name>
</gene>
<dbReference type="PANTHER" id="PTHR30006:SF3">
    <property type="entry name" value="THIAMINE-BINDING PERIPLASMIC PROTEIN"/>
    <property type="match status" value="1"/>
</dbReference>
<dbReference type="PANTHER" id="PTHR30006">
    <property type="entry name" value="THIAMINE-BINDING PERIPLASMIC PROTEIN-RELATED"/>
    <property type="match status" value="1"/>
</dbReference>
<proteinExistence type="inferred from homology"/>
<dbReference type="GO" id="GO:0030288">
    <property type="term" value="C:outer membrane-bounded periplasmic space"/>
    <property type="evidence" value="ECO:0007669"/>
    <property type="project" value="TreeGrafter"/>
</dbReference>
<evidence type="ECO:0000256" key="2">
    <source>
        <dbReference type="ARBA" id="ARBA00008520"/>
    </source>
</evidence>
<evidence type="ECO:0008006" key="8">
    <source>
        <dbReference type="Google" id="ProtNLM"/>
    </source>
</evidence>
<dbReference type="InterPro" id="IPR006059">
    <property type="entry name" value="SBP"/>
</dbReference>
<evidence type="ECO:0000256" key="3">
    <source>
        <dbReference type="ARBA" id="ARBA00022448"/>
    </source>
</evidence>
<dbReference type="RefSeq" id="WP_108691398.1">
    <property type="nucleotide sequence ID" value="NZ_QCYH01000003.1"/>
</dbReference>
<dbReference type="Gene3D" id="3.40.190.10">
    <property type="entry name" value="Periplasmic binding protein-like II"/>
    <property type="match status" value="2"/>
</dbReference>
<evidence type="ECO:0000256" key="4">
    <source>
        <dbReference type="ARBA" id="ARBA00022729"/>
    </source>
</evidence>
<dbReference type="EMBL" id="QCYH01000003">
    <property type="protein sequence ID" value="PVA10538.1"/>
    <property type="molecule type" value="Genomic_DNA"/>
</dbReference>
<protein>
    <recommendedName>
        <fullName evidence="8">ABC transporter substrate-binding protein</fullName>
    </recommendedName>
</protein>
<organism evidence="6 7">
    <name type="scientific">Pelagivirga sediminicola</name>
    <dbReference type="NCBI Taxonomy" id="2170575"/>
    <lineage>
        <taxon>Bacteria</taxon>
        <taxon>Pseudomonadati</taxon>
        <taxon>Pseudomonadota</taxon>
        <taxon>Alphaproteobacteria</taxon>
        <taxon>Rhodobacterales</taxon>
        <taxon>Paracoccaceae</taxon>
        <taxon>Pelagivirga</taxon>
    </lineage>
</organism>
<name>A0A2T7G7Y9_9RHOB</name>
<dbReference type="GO" id="GO:0015888">
    <property type="term" value="P:thiamine transport"/>
    <property type="evidence" value="ECO:0007669"/>
    <property type="project" value="TreeGrafter"/>
</dbReference>
<dbReference type="GO" id="GO:0030976">
    <property type="term" value="F:thiamine pyrophosphate binding"/>
    <property type="evidence" value="ECO:0007669"/>
    <property type="project" value="TreeGrafter"/>
</dbReference>
<dbReference type="GO" id="GO:0030975">
    <property type="term" value="F:thiamine binding"/>
    <property type="evidence" value="ECO:0007669"/>
    <property type="project" value="TreeGrafter"/>
</dbReference>
<evidence type="ECO:0000256" key="1">
    <source>
        <dbReference type="ARBA" id="ARBA00004418"/>
    </source>
</evidence>
<dbReference type="OrthoDB" id="9815444at2"/>
<dbReference type="PROSITE" id="PS51318">
    <property type="entry name" value="TAT"/>
    <property type="match status" value="1"/>
</dbReference>
<reference evidence="6 7" key="1">
    <citation type="submission" date="2018-04" db="EMBL/GenBank/DDBJ databases">
        <title>Pelagivirga bohaiensis gen. nov., sp. nov., a bacterium isolated from the Bohai Sea.</title>
        <authorList>
            <person name="Ji X."/>
        </authorList>
    </citation>
    <scope>NUCLEOTIDE SEQUENCE [LARGE SCALE GENOMIC DNA]</scope>
    <source>
        <strain evidence="6 7">BH-SD19</strain>
    </source>
</reference>
<keyword evidence="4" id="KW-0732">Signal</keyword>
<evidence type="ECO:0000313" key="6">
    <source>
        <dbReference type="EMBL" id="PVA10538.1"/>
    </source>
</evidence>
<dbReference type="Pfam" id="PF13416">
    <property type="entry name" value="SBP_bac_8"/>
    <property type="match status" value="1"/>
</dbReference>
<dbReference type="AlphaFoldDB" id="A0A2T7G7Y9"/>
<comment type="caution">
    <text evidence="6">The sequence shown here is derived from an EMBL/GenBank/DDBJ whole genome shotgun (WGS) entry which is preliminary data.</text>
</comment>
<keyword evidence="5" id="KW-0574">Periplasm</keyword>
<comment type="similarity">
    <text evidence="2">Belongs to the bacterial solute-binding protein 1 family.</text>
</comment>
<accession>A0A2T7G7Y9</accession>
<sequence>MTIFKDTTDHQAKADLIEIAAHKYKEGTLTRRGFLSAMAALGALPMLGSKAMAQAKEIVVVNWGGEASEVLQEVMADTYTKETGIPVVVDGSGPSGGKIRAMVESGAVVWDLCDSGMGTAIILQEQGVIQPINYDIVDRSAVLEQAAYEYAVGNYVYSYVLCSNPKLLGGNAPQTWEDVWNVKDFPGMRTFRKSVRGMLESATMAQGVPMNEVYDVLRTEDGINAGIDKFRQLRENIIVWGSGSASQNLFLQEEVAIGNIWSTRGQLLMEQMDEGAFQMSFDGGVIAPGMWVVPKDNPAGSDEVMKFIRHAQDPQLQVEWLKKIGSGPANPAAAELVPEELKKWNPSSPENLALQIFYDDEWYGMHQVEAEEKYIDALIN</sequence>
<dbReference type="InterPro" id="IPR006311">
    <property type="entry name" value="TAT_signal"/>
</dbReference>
<dbReference type="Proteomes" id="UP000244446">
    <property type="component" value="Unassembled WGS sequence"/>
</dbReference>
<evidence type="ECO:0000256" key="5">
    <source>
        <dbReference type="ARBA" id="ARBA00022764"/>
    </source>
</evidence>
<keyword evidence="7" id="KW-1185">Reference proteome</keyword>
<evidence type="ECO:0000313" key="7">
    <source>
        <dbReference type="Proteomes" id="UP000244446"/>
    </source>
</evidence>